<dbReference type="PANTHER" id="PTHR34697:SF2">
    <property type="entry name" value="PHOSPHATIDYLGLYCEROL LYSYLTRANSFERASE"/>
    <property type="match status" value="1"/>
</dbReference>
<keyword evidence="4 6" id="KW-1133">Transmembrane helix</keyword>
<evidence type="ECO:0000256" key="6">
    <source>
        <dbReference type="SAM" id="Phobius"/>
    </source>
</evidence>
<organism evidence="8 9">
    <name type="scientific">Labrys miyagiensis</name>
    <dbReference type="NCBI Taxonomy" id="346912"/>
    <lineage>
        <taxon>Bacteria</taxon>
        <taxon>Pseudomonadati</taxon>
        <taxon>Pseudomonadota</taxon>
        <taxon>Alphaproteobacteria</taxon>
        <taxon>Hyphomicrobiales</taxon>
        <taxon>Xanthobacteraceae</taxon>
        <taxon>Labrys</taxon>
    </lineage>
</organism>
<feature type="transmembrane region" description="Helical" evidence="6">
    <location>
        <begin position="153"/>
        <end position="179"/>
    </location>
</feature>
<keyword evidence="5 6" id="KW-0472">Membrane</keyword>
<feature type="transmembrane region" description="Helical" evidence="6">
    <location>
        <begin position="356"/>
        <end position="379"/>
    </location>
</feature>
<dbReference type="SUPFAM" id="SSF55729">
    <property type="entry name" value="Acyl-CoA N-acyltransferases (Nat)"/>
    <property type="match status" value="1"/>
</dbReference>
<evidence type="ECO:0000256" key="5">
    <source>
        <dbReference type="ARBA" id="ARBA00023136"/>
    </source>
</evidence>
<feature type="transmembrane region" description="Helical" evidence="6">
    <location>
        <begin position="263"/>
        <end position="281"/>
    </location>
</feature>
<evidence type="ECO:0000256" key="2">
    <source>
        <dbReference type="ARBA" id="ARBA00022475"/>
    </source>
</evidence>
<evidence type="ECO:0000256" key="3">
    <source>
        <dbReference type="ARBA" id="ARBA00022692"/>
    </source>
</evidence>
<keyword evidence="3 6" id="KW-0812">Transmembrane</keyword>
<evidence type="ECO:0000256" key="4">
    <source>
        <dbReference type="ARBA" id="ARBA00022989"/>
    </source>
</evidence>
<sequence>MTAEKDEIKPASTLLVLPREGGRLSALRRVLRRVPWNYVGPILSIALFVGALVVLASLLRTVKPDEVVAGFTATPALAIALSIVFTACSYLALTGYDGLALKQIGAKDISYSTAAIGSFTSYAISYTLGVPLLTAGVVRYRVYGGAGLSGPQIAALTLVCTLTFWLGMGAVLALGLLLVPQSVAGVDHLPTIFNMAIGLILIGLIVGYVSYVSTGRRVVAVEGWSMPLPGGKVTAMQIALGVFDVCAGAGALYVLLPEQAAGIPFFTFMVIYVLAAFLGVLSHSPGGLGPFEATMLVALPQIPEPILLGRIILFRVIYYFIPFALALAILGAYELARRRHFVGKMVDQVSGIMKPLAPILVSGAMFLAGGALLITGAVPASEARRILLTDFVPLPVLEFSHLVASLTGVALLFLARGLIRRIESAWRAAMIVLIVGTVATLLRSADLRFMLTLCCALLVLALSRPAFPRSATLFGVDYSPLLLGAIAAMLAVTVWIGFFAFRFVDYTPDLWLRFGQGYEMSRFLRSTSLAVVAAVAISFLTVYWKGGIGLVPASAVDLSALVARVPSAEARLALLPGQMLLASDLGRAAMVVARSGGSSIALGDPLGAPAVVQDLLWVFGERAEQERLWPVVLSASPQMRANYLEAGLILTPIGDHAWLDLANLPDEPFSGANAVFGWADIHSLSIDLVPAGATAATISLLDGVSQAWLSGTGQSEGHFVIGRFTPEWIRTNDCAILRRAGEIVGFAVVMRSGNNEEWAIDILRYLPDLGPNALDFMLLRLLRLAKARGVQRFDLGLTPNPARATENLGPAWQRVTPLLFRFGDHIQNFDALRGFKARFNPRFEPRYLACTAGFALPTILQDVTALIEKGGEETPV</sequence>
<dbReference type="InterPro" id="IPR016181">
    <property type="entry name" value="Acyl_CoA_acyltransferase"/>
</dbReference>
<feature type="transmembrane region" description="Helical" evidence="6">
    <location>
        <begin position="399"/>
        <end position="419"/>
    </location>
</feature>
<feature type="transmembrane region" description="Helical" evidence="6">
    <location>
        <begin position="38"/>
        <end position="59"/>
    </location>
</feature>
<evidence type="ECO:0000259" key="7">
    <source>
        <dbReference type="Pfam" id="PF09924"/>
    </source>
</evidence>
<accession>A0ABQ6CD58</accession>
<dbReference type="Proteomes" id="UP001156882">
    <property type="component" value="Unassembled WGS sequence"/>
</dbReference>
<feature type="transmembrane region" description="Helical" evidence="6">
    <location>
        <begin position="114"/>
        <end position="133"/>
    </location>
</feature>
<comment type="caution">
    <text evidence="8">The sequence shown here is derived from an EMBL/GenBank/DDBJ whole genome shotgun (WGS) entry which is preliminary data.</text>
</comment>
<feature type="transmembrane region" description="Helical" evidence="6">
    <location>
        <begin position="233"/>
        <end position="256"/>
    </location>
</feature>
<evidence type="ECO:0000313" key="9">
    <source>
        <dbReference type="Proteomes" id="UP001156882"/>
    </source>
</evidence>
<comment type="subcellular location">
    <subcellularLocation>
        <location evidence="1">Cell membrane</location>
        <topology evidence="1">Multi-pass membrane protein</topology>
    </subcellularLocation>
</comment>
<reference evidence="9" key="1">
    <citation type="journal article" date="2019" name="Int. J. Syst. Evol. Microbiol.">
        <title>The Global Catalogue of Microorganisms (GCM) 10K type strain sequencing project: providing services to taxonomists for standard genome sequencing and annotation.</title>
        <authorList>
            <consortium name="The Broad Institute Genomics Platform"/>
            <consortium name="The Broad Institute Genome Sequencing Center for Infectious Disease"/>
            <person name="Wu L."/>
            <person name="Ma J."/>
        </authorList>
    </citation>
    <scope>NUCLEOTIDE SEQUENCE [LARGE SCALE GENOMIC DNA]</scope>
    <source>
        <strain evidence="9">NBRC 101365</strain>
    </source>
</reference>
<feature type="transmembrane region" description="Helical" evidence="6">
    <location>
        <begin position="426"/>
        <end position="443"/>
    </location>
</feature>
<feature type="transmembrane region" description="Helical" evidence="6">
    <location>
        <begin position="71"/>
        <end position="93"/>
    </location>
</feature>
<dbReference type="PANTHER" id="PTHR34697">
    <property type="entry name" value="PHOSPHATIDYLGLYCEROL LYSYLTRANSFERASE"/>
    <property type="match status" value="1"/>
</dbReference>
<gene>
    <name evidence="8" type="ORF">GCM10007874_13040</name>
</gene>
<keyword evidence="9" id="KW-1185">Reference proteome</keyword>
<name>A0ABQ6CD58_9HYPH</name>
<dbReference type="InterPro" id="IPR051211">
    <property type="entry name" value="PG_lysyltransferase"/>
</dbReference>
<feature type="transmembrane region" description="Helical" evidence="6">
    <location>
        <begin position="479"/>
        <end position="503"/>
    </location>
</feature>
<dbReference type="RefSeq" id="WP_284311107.1">
    <property type="nucleotide sequence ID" value="NZ_BSPC01000011.1"/>
</dbReference>
<keyword evidence="2" id="KW-1003">Cell membrane</keyword>
<evidence type="ECO:0000256" key="1">
    <source>
        <dbReference type="ARBA" id="ARBA00004651"/>
    </source>
</evidence>
<dbReference type="EMBL" id="BSPC01000011">
    <property type="protein sequence ID" value="GLS18287.1"/>
    <property type="molecule type" value="Genomic_DNA"/>
</dbReference>
<feature type="transmembrane region" description="Helical" evidence="6">
    <location>
        <begin position="523"/>
        <end position="544"/>
    </location>
</feature>
<dbReference type="InterPro" id="IPR024320">
    <property type="entry name" value="LPG_synthase_C"/>
</dbReference>
<protein>
    <recommendedName>
        <fullName evidence="7">Phosphatidylglycerol lysyltransferase C-terminal domain-containing protein</fullName>
    </recommendedName>
</protein>
<feature type="transmembrane region" description="Helical" evidence="6">
    <location>
        <begin position="316"/>
        <end position="336"/>
    </location>
</feature>
<feature type="transmembrane region" description="Helical" evidence="6">
    <location>
        <begin position="191"/>
        <end position="213"/>
    </location>
</feature>
<feature type="domain" description="Phosphatidylglycerol lysyltransferase C-terminal" evidence="7">
    <location>
        <begin position="567"/>
        <end position="849"/>
    </location>
</feature>
<dbReference type="Pfam" id="PF09924">
    <property type="entry name" value="LPG_synthase_C"/>
    <property type="match status" value="1"/>
</dbReference>
<proteinExistence type="predicted"/>
<evidence type="ECO:0000313" key="8">
    <source>
        <dbReference type="EMBL" id="GLS18287.1"/>
    </source>
</evidence>